<evidence type="ECO:0000256" key="2">
    <source>
        <dbReference type="ARBA" id="ARBA00022917"/>
    </source>
</evidence>
<evidence type="ECO:0000313" key="4">
    <source>
        <dbReference type="Proteomes" id="UP000887540"/>
    </source>
</evidence>
<dbReference type="AlphaFoldDB" id="A0A914DPN1"/>
<dbReference type="PROSITE" id="PS50296">
    <property type="entry name" value="SUI1"/>
    <property type="match status" value="1"/>
</dbReference>
<dbReference type="Proteomes" id="UP000887540">
    <property type="component" value="Unplaced"/>
</dbReference>
<accession>A0A914DPN1</accession>
<dbReference type="CDD" id="cd11566">
    <property type="entry name" value="eIF1_SUI1"/>
    <property type="match status" value="1"/>
</dbReference>
<dbReference type="InterPro" id="IPR001950">
    <property type="entry name" value="SUI1"/>
</dbReference>
<evidence type="ECO:0000256" key="1">
    <source>
        <dbReference type="ARBA" id="ARBA00005422"/>
    </source>
</evidence>
<dbReference type="GO" id="GO:0003743">
    <property type="term" value="F:translation initiation factor activity"/>
    <property type="evidence" value="ECO:0007669"/>
    <property type="project" value="InterPro"/>
</dbReference>
<evidence type="ECO:0000313" key="5">
    <source>
        <dbReference type="WBParaSite" id="ACRNAN_scaffold3139.g25488.t1"/>
    </source>
</evidence>
<feature type="domain" description="SUI1" evidence="3">
    <location>
        <begin position="18"/>
        <end position="88"/>
    </location>
</feature>
<evidence type="ECO:0000259" key="3">
    <source>
        <dbReference type="PROSITE" id="PS50296"/>
    </source>
</evidence>
<dbReference type="Gene3D" id="3.30.780.10">
    <property type="entry name" value="SUI1-like domain"/>
    <property type="match status" value="1"/>
</dbReference>
<dbReference type="SUPFAM" id="SSF55159">
    <property type="entry name" value="eIF1-like"/>
    <property type="match status" value="1"/>
</dbReference>
<dbReference type="PIRSF" id="PIRSF004499">
    <property type="entry name" value="SUI1_euk"/>
    <property type="match status" value="1"/>
</dbReference>
<keyword evidence="2" id="KW-0648">Protein biosynthesis</keyword>
<dbReference type="Pfam" id="PF01253">
    <property type="entry name" value="SUI1"/>
    <property type="match status" value="1"/>
</dbReference>
<proteinExistence type="inferred from homology"/>
<dbReference type="InterPro" id="IPR005874">
    <property type="entry name" value="SUI1_euk"/>
</dbReference>
<name>A0A914DPN1_9BILA</name>
<protein>
    <submittedName>
        <fullName evidence="5">SUI1 domain-containing protein</fullName>
    </submittedName>
</protein>
<dbReference type="WBParaSite" id="ACRNAN_scaffold3139.g25488.t1">
    <property type="protein sequence ID" value="ACRNAN_scaffold3139.g25488.t1"/>
    <property type="gene ID" value="ACRNAN_scaffold3139.g25488"/>
</dbReference>
<comment type="similarity">
    <text evidence="1">Belongs to the SUI1 family.</text>
</comment>
<sequence length="100" mass="11750">MSFNKFSDFDDDSKQNLCHIRLQQRTGRKTITTVQGIDPQYDFKKLVRYLKKEYNCNGTIVEHPEYGEVMQLSGDQRQNTKDFLCKLGIVKEQNCKIHGF</sequence>
<dbReference type="InterPro" id="IPR036877">
    <property type="entry name" value="SUI1_dom_sf"/>
</dbReference>
<organism evidence="4 5">
    <name type="scientific">Acrobeloides nanus</name>
    <dbReference type="NCBI Taxonomy" id="290746"/>
    <lineage>
        <taxon>Eukaryota</taxon>
        <taxon>Metazoa</taxon>
        <taxon>Ecdysozoa</taxon>
        <taxon>Nematoda</taxon>
        <taxon>Chromadorea</taxon>
        <taxon>Rhabditida</taxon>
        <taxon>Tylenchina</taxon>
        <taxon>Cephalobomorpha</taxon>
        <taxon>Cephaloboidea</taxon>
        <taxon>Cephalobidae</taxon>
        <taxon>Acrobeloides</taxon>
    </lineage>
</organism>
<keyword evidence="4" id="KW-1185">Reference proteome</keyword>
<reference evidence="5" key="1">
    <citation type="submission" date="2022-11" db="UniProtKB">
        <authorList>
            <consortium name="WormBaseParasite"/>
        </authorList>
    </citation>
    <scope>IDENTIFICATION</scope>
</reference>
<dbReference type="PANTHER" id="PTHR10388">
    <property type="entry name" value="EUKARYOTIC TRANSLATION INITIATION FACTOR SUI1"/>
    <property type="match status" value="1"/>
</dbReference>